<feature type="transmembrane region" description="Helical" evidence="3">
    <location>
        <begin position="299"/>
        <end position="322"/>
    </location>
</feature>
<feature type="region of interest" description="Disordered" evidence="2">
    <location>
        <begin position="1"/>
        <end position="23"/>
    </location>
</feature>
<reference evidence="5" key="1">
    <citation type="submission" date="2020-06" db="EMBL/GenBank/DDBJ databases">
        <title>A chromosome-scale genome assembly of Talaromyces rugulosus W13939.</title>
        <authorList>
            <person name="Wang B."/>
            <person name="Guo L."/>
            <person name="Ye K."/>
            <person name="Wang L."/>
        </authorList>
    </citation>
    <scope>NUCLEOTIDE SEQUENCE [LARGE SCALE GENOMIC DNA]</scope>
    <source>
        <strain evidence="5">W13939</strain>
    </source>
</reference>
<organism evidence="4 5">
    <name type="scientific">Talaromyces rugulosus</name>
    <name type="common">Penicillium rugulosum</name>
    <dbReference type="NCBI Taxonomy" id="121627"/>
    <lineage>
        <taxon>Eukaryota</taxon>
        <taxon>Fungi</taxon>
        <taxon>Dikarya</taxon>
        <taxon>Ascomycota</taxon>
        <taxon>Pezizomycotina</taxon>
        <taxon>Eurotiomycetes</taxon>
        <taxon>Eurotiomycetidae</taxon>
        <taxon>Eurotiales</taxon>
        <taxon>Trichocomaceae</taxon>
        <taxon>Talaromyces</taxon>
        <taxon>Talaromyces sect. Islandici</taxon>
    </lineage>
</organism>
<dbReference type="InterPro" id="IPR007325">
    <property type="entry name" value="KFase/CYL"/>
</dbReference>
<name>A0A7H8R3W0_TALRU</name>
<evidence type="ECO:0000256" key="1">
    <source>
        <dbReference type="ARBA" id="ARBA00007865"/>
    </source>
</evidence>
<dbReference type="GO" id="GO:0004061">
    <property type="term" value="F:arylformamidase activity"/>
    <property type="evidence" value="ECO:0007669"/>
    <property type="project" value="InterPro"/>
</dbReference>
<evidence type="ECO:0008006" key="6">
    <source>
        <dbReference type="Google" id="ProtNLM"/>
    </source>
</evidence>
<dbReference type="Proteomes" id="UP000509510">
    <property type="component" value="Chromosome IV"/>
</dbReference>
<dbReference type="AlphaFoldDB" id="A0A7H8R3W0"/>
<dbReference type="PANTHER" id="PTHR34861">
    <property type="match status" value="1"/>
</dbReference>
<dbReference type="KEGG" id="trg:TRUGW13939_08168"/>
<protein>
    <recommendedName>
        <fullName evidence="6">Cyclase</fullName>
    </recommendedName>
</protein>
<keyword evidence="3" id="KW-1133">Transmembrane helix</keyword>
<proteinExistence type="inferred from homology"/>
<dbReference type="RefSeq" id="XP_035347197.1">
    <property type="nucleotide sequence ID" value="XM_035491304.1"/>
</dbReference>
<dbReference type="InterPro" id="IPR037175">
    <property type="entry name" value="KFase_sf"/>
</dbReference>
<sequence>MTPDKWPSFDSLPLDPNGPPGNAWGLFGPHDQLGMLNLLTPDVVAAAAKEIQQGLRVSLDWPLNKPSFPTFTRKQFEHRIVHEETTPMNDDEVHFNTQSSTQWDGFRHFAFRSTRQFFNGHIQEDFENPDTLGIDKWVDRGGIIGRGVLLDWAEWAERNGKEVKPLQSGAVPLSDLQTIIHEQKIEIRPGDILFIRVGFTKAYDALTSELQQSYPNRQPGGLLGFEANRDSLRWLWESRFSAVASDSPSFERGPTTGPYNDPTVSVHQWALAGWGLPLGEMFDLEELADTARRLGRYSFFLTSVPIKVITFFLLFLLLAVILV</sequence>
<comment type="similarity">
    <text evidence="1">Belongs to the Cyclase 1 superfamily.</text>
</comment>
<keyword evidence="3" id="KW-0812">Transmembrane</keyword>
<dbReference type="Pfam" id="PF04199">
    <property type="entry name" value="Cyclase"/>
    <property type="match status" value="1"/>
</dbReference>
<dbReference type="GO" id="GO:0019441">
    <property type="term" value="P:L-tryptophan catabolic process to kynurenine"/>
    <property type="evidence" value="ECO:0007669"/>
    <property type="project" value="InterPro"/>
</dbReference>
<dbReference type="EMBL" id="CP055901">
    <property type="protein sequence ID" value="QKX61022.1"/>
    <property type="molecule type" value="Genomic_DNA"/>
</dbReference>
<keyword evidence="5" id="KW-1185">Reference proteome</keyword>
<evidence type="ECO:0000313" key="4">
    <source>
        <dbReference type="EMBL" id="QKX61022.1"/>
    </source>
</evidence>
<dbReference type="PANTHER" id="PTHR34861:SF11">
    <property type="entry name" value="CYCLASE"/>
    <property type="match status" value="1"/>
</dbReference>
<evidence type="ECO:0000256" key="3">
    <source>
        <dbReference type="SAM" id="Phobius"/>
    </source>
</evidence>
<dbReference type="GeneID" id="55995657"/>
<gene>
    <name evidence="4" type="ORF">TRUGW13939_08168</name>
</gene>
<keyword evidence="3" id="KW-0472">Membrane</keyword>
<evidence type="ECO:0000313" key="5">
    <source>
        <dbReference type="Proteomes" id="UP000509510"/>
    </source>
</evidence>
<accession>A0A7H8R3W0</accession>
<dbReference type="Gene3D" id="3.50.30.50">
    <property type="entry name" value="Putative cyclase"/>
    <property type="match status" value="1"/>
</dbReference>
<dbReference type="OrthoDB" id="5396at2759"/>
<evidence type="ECO:0000256" key="2">
    <source>
        <dbReference type="SAM" id="MobiDB-lite"/>
    </source>
</evidence>
<dbReference type="SUPFAM" id="SSF102198">
    <property type="entry name" value="Putative cyclase"/>
    <property type="match status" value="1"/>
</dbReference>